<dbReference type="SUPFAM" id="SSF46626">
    <property type="entry name" value="Cytochrome c"/>
    <property type="match status" value="1"/>
</dbReference>
<evidence type="ECO:0000256" key="3">
    <source>
        <dbReference type="ARBA" id="ARBA00023004"/>
    </source>
</evidence>
<sequence length="122" mass="12720">MGSNTYLLLPLLLLGACKPAPDERHVLPGADAAEGLRLAKAVGCGACHVLPGLDWPQGRAGPALGGFAKQALIAGKLPNRPEVLVPYIRDAPALTPGTTMPAMPLSEEEARHVAAYLYSLDD</sequence>
<protein>
    <submittedName>
        <fullName evidence="6">C-type cytochrome</fullName>
    </submittedName>
</protein>
<dbReference type="Proteomes" id="UP001595615">
    <property type="component" value="Unassembled WGS sequence"/>
</dbReference>
<evidence type="ECO:0000256" key="1">
    <source>
        <dbReference type="ARBA" id="ARBA00022617"/>
    </source>
</evidence>
<keyword evidence="3 4" id="KW-0408">Iron</keyword>
<evidence type="ECO:0000313" key="7">
    <source>
        <dbReference type="Proteomes" id="UP001595615"/>
    </source>
</evidence>
<keyword evidence="7" id="KW-1185">Reference proteome</keyword>
<evidence type="ECO:0000313" key="6">
    <source>
        <dbReference type="EMBL" id="MFC3711194.1"/>
    </source>
</evidence>
<dbReference type="PROSITE" id="PS51007">
    <property type="entry name" value="CYTC"/>
    <property type="match status" value="1"/>
</dbReference>
<dbReference type="InterPro" id="IPR009056">
    <property type="entry name" value="Cyt_c-like_dom"/>
</dbReference>
<dbReference type="InterPro" id="IPR036909">
    <property type="entry name" value="Cyt_c-like_dom_sf"/>
</dbReference>
<gene>
    <name evidence="6" type="ORF">ACFOMD_01335</name>
</gene>
<reference evidence="7" key="1">
    <citation type="journal article" date="2019" name="Int. J. Syst. Evol. Microbiol.">
        <title>The Global Catalogue of Microorganisms (GCM) 10K type strain sequencing project: providing services to taxonomists for standard genome sequencing and annotation.</title>
        <authorList>
            <consortium name="The Broad Institute Genomics Platform"/>
            <consortium name="The Broad Institute Genome Sequencing Center for Infectious Disease"/>
            <person name="Wu L."/>
            <person name="Ma J."/>
        </authorList>
    </citation>
    <scope>NUCLEOTIDE SEQUENCE [LARGE SCALE GENOMIC DNA]</scope>
    <source>
        <strain evidence="7">KCTC 42644</strain>
    </source>
</reference>
<evidence type="ECO:0000259" key="5">
    <source>
        <dbReference type="PROSITE" id="PS51007"/>
    </source>
</evidence>
<feature type="domain" description="Cytochrome c" evidence="5">
    <location>
        <begin position="30"/>
        <end position="121"/>
    </location>
</feature>
<evidence type="ECO:0000256" key="2">
    <source>
        <dbReference type="ARBA" id="ARBA00022723"/>
    </source>
</evidence>
<name>A0ABV7X971_9SPHN</name>
<accession>A0ABV7X971</accession>
<keyword evidence="2 4" id="KW-0479">Metal-binding</keyword>
<proteinExistence type="predicted"/>
<comment type="caution">
    <text evidence="6">The sequence shown here is derived from an EMBL/GenBank/DDBJ whole genome shotgun (WGS) entry which is preliminary data.</text>
</comment>
<dbReference type="EMBL" id="JBHRXV010000001">
    <property type="protein sequence ID" value="MFC3711194.1"/>
    <property type="molecule type" value="Genomic_DNA"/>
</dbReference>
<dbReference type="Pfam" id="PF00034">
    <property type="entry name" value="Cytochrom_C"/>
    <property type="match status" value="1"/>
</dbReference>
<evidence type="ECO:0000256" key="4">
    <source>
        <dbReference type="PROSITE-ProRule" id="PRU00433"/>
    </source>
</evidence>
<organism evidence="6 7">
    <name type="scientific">Sphingoaurantiacus capsulatus</name>
    <dbReference type="NCBI Taxonomy" id="1771310"/>
    <lineage>
        <taxon>Bacteria</taxon>
        <taxon>Pseudomonadati</taxon>
        <taxon>Pseudomonadota</taxon>
        <taxon>Alphaproteobacteria</taxon>
        <taxon>Sphingomonadales</taxon>
        <taxon>Sphingosinicellaceae</taxon>
        <taxon>Sphingoaurantiacus</taxon>
    </lineage>
</organism>
<keyword evidence="1 4" id="KW-0349">Heme</keyword>
<dbReference type="RefSeq" id="WP_380855635.1">
    <property type="nucleotide sequence ID" value="NZ_JBHRXV010000001.1"/>
</dbReference>
<dbReference type="Gene3D" id="1.10.760.10">
    <property type="entry name" value="Cytochrome c-like domain"/>
    <property type="match status" value="1"/>
</dbReference>